<gene>
    <name evidence="4" type="ORF">GCM10025885_19830</name>
</gene>
<evidence type="ECO:0000313" key="4">
    <source>
        <dbReference type="EMBL" id="GMA72934.1"/>
    </source>
</evidence>
<dbReference type="Gene3D" id="3.40.50.920">
    <property type="match status" value="1"/>
</dbReference>
<dbReference type="PANTHER" id="PTHR31273">
    <property type="entry name" value="PHOSPHOKETOLASE-RELATED"/>
    <property type="match status" value="1"/>
</dbReference>
<dbReference type="InterPro" id="IPR009014">
    <property type="entry name" value="Transketo_C/PFOR_II"/>
</dbReference>
<accession>A0AA37XNB4</accession>
<dbReference type="GO" id="GO:0016832">
    <property type="term" value="F:aldehyde-lyase activity"/>
    <property type="evidence" value="ECO:0007669"/>
    <property type="project" value="InterPro"/>
</dbReference>
<dbReference type="EMBL" id="BSUW01000001">
    <property type="protein sequence ID" value="GMA72934.1"/>
    <property type="molecule type" value="Genomic_DNA"/>
</dbReference>
<dbReference type="PANTHER" id="PTHR31273:SF0">
    <property type="entry name" value="PHOSPHOKETOLASE-RELATED"/>
    <property type="match status" value="1"/>
</dbReference>
<sequence length="166" mass="19358">MFAAAGSEPNLETLAAISILHEQFPEIKVRFINVVDLLKLRHPDVDPRGLSDEAFDKLFTKDKPIVFAFHGYEGLIRDIFFTRHNRNISIHGYRENGDITTPFDMRVKNELDRFHLAKDAATIVSPEKADDFAKKMDETLQYHHDYIRENGEDISEVQNWQWQDIK</sequence>
<feature type="domain" description="Xylulose 5-phosphate/Fructose 6-phosphate phosphoketolase C-terminal" evidence="3">
    <location>
        <begin position="2"/>
        <end position="162"/>
    </location>
</feature>
<evidence type="ECO:0000256" key="2">
    <source>
        <dbReference type="ARBA" id="ARBA00023239"/>
    </source>
</evidence>
<evidence type="ECO:0000259" key="3">
    <source>
        <dbReference type="Pfam" id="PF09363"/>
    </source>
</evidence>
<organism evidence="4 5">
    <name type="scientific">Tetragenococcus osmophilus</name>
    <dbReference type="NCBI Taxonomy" id="526944"/>
    <lineage>
        <taxon>Bacteria</taxon>
        <taxon>Bacillati</taxon>
        <taxon>Bacillota</taxon>
        <taxon>Bacilli</taxon>
        <taxon>Lactobacillales</taxon>
        <taxon>Enterococcaceae</taxon>
        <taxon>Tetragenococcus</taxon>
    </lineage>
</organism>
<evidence type="ECO:0000313" key="5">
    <source>
        <dbReference type="Proteomes" id="UP001157039"/>
    </source>
</evidence>
<dbReference type="InterPro" id="IPR005593">
    <property type="entry name" value="Xul5P/Fru6P_PKetolase"/>
</dbReference>
<keyword evidence="2" id="KW-0456">Lyase</keyword>
<dbReference type="InterPro" id="IPR018969">
    <property type="entry name" value="Xul5P/Fru6P_PKetolase_C"/>
</dbReference>
<comment type="similarity">
    <text evidence="1">Belongs to the XFP family.</text>
</comment>
<dbReference type="Pfam" id="PF09363">
    <property type="entry name" value="XFP_C"/>
    <property type="match status" value="1"/>
</dbReference>
<reference evidence="4 5" key="1">
    <citation type="journal article" date="2014" name="Int. J. Syst. Evol. Microbiol.">
        <title>Complete genome sequence of Corynebacterium casei LMG S-19264T (=DSM 44701T), isolated from a smear-ripened cheese.</title>
        <authorList>
            <consortium name="US DOE Joint Genome Institute (JGI-PGF)"/>
            <person name="Walter F."/>
            <person name="Albersmeier A."/>
            <person name="Kalinowski J."/>
            <person name="Ruckert C."/>
        </authorList>
    </citation>
    <scope>NUCLEOTIDE SEQUENCE [LARGE SCALE GENOMIC DNA]</scope>
    <source>
        <strain evidence="4 5">NBRC 114545</strain>
    </source>
</reference>
<dbReference type="AlphaFoldDB" id="A0AA37XNB4"/>
<name>A0AA37XNB4_9ENTE</name>
<dbReference type="GO" id="GO:0005975">
    <property type="term" value="P:carbohydrate metabolic process"/>
    <property type="evidence" value="ECO:0007669"/>
    <property type="project" value="InterPro"/>
</dbReference>
<dbReference type="Proteomes" id="UP001157039">
    <property type="component" value="Unassembled WGS sequence"/>
</dbReference>
<evidence type="ECO:0000256" key="1">
    <source>
        <dbReference type="ARBA" id="ARBA00005623"/>
    </source>
</evidence>
<proteinExistence type="inferred from homology"/>
<protein>
    <recommendedName>
        <fullName evidence="3">Xylulose 5-phosphate/Fructose 6-phosphate phosphoketolase C-terminal domain-containing protein</fullName>
    </recommendedName>
</protein>
<comment type="caution">
    <text evidence="4">The sequence shown here is derived from an EMBL/GenBank/DDBJ whole genome shotgun (WGS) entry which is preliminary data.</text>
</comment>